<evidence type="ECO:0000259" key="6">
    <source>
        <dbReference type="PROSITE" id="PS50860"/>
    </source>
</evidence>
<evidence type="ECO:0000256" key="1">
    <source>
        <dbReference type="ARBA" id="ARBA00001947"/>
    </source>
</evidence>
<dbReference type="InterPro" id="IPR018165">
    <property type="entry name" value="Ala-tRNA-synth_IIc_core"/>
</dbReference>
<dbReference type="RefSeq" id="WP_275845544.1">
    <property type="nucleotide sequence ID" value="NZ_CP135996.1"/>
</dbReference>
<dbReference type="Proteomes" id="UP001300604">
    <property type="component" value="Chromosome"/>
</dbReference>
<dbReference type="SMART" id="SM00863">
    <property type="entry name" value="tRNA_SAD"/>
    <property type="match status" value="1"/>
</dbReference>
<evidence type="ECO:0000256" key="3">
    <source>
        <dbReference type="ARBA" id="ARBA00022723"/>
    </source>
</evidence>
<dbReference type="SUPFAM" id="SSF50447">
    <property type="entry name" value="Translation proteins"/>
    <property type="match status" value="1"/>
</dbReference>
<keyword evidence="3" id="KW-0479">Metal-binding</keyword>
<dbReference type="PROSITE" id="PS50860">
    <property type="entry name" value="AA_TRNA_LIGASE_II_ALA"/>
    <property type="match status" value="1"/>
</dbReference>
<dbReference type="GO" id="GO:0004813">
    <property type="term" value="F:alanine-tRNA ligase activity"/>
    <property type="evidence" value="ECO:0007669"/>
    <property type="project" value="InterPro"/>
</dbReference>
<dbReference type="Gene3D" id="3.10.310.40">
    <property type="match status" value="1"/>
</dbReference>
<proteinExistence type="predicted"/>
<evidence type="ECO:0000256" key="5">
    <source>
        <dbReference type="SAM" id="Coils"/>
    </source>
</evidence>
<evidence type="ECO:0000256" key="2">
    <source>
        <dbReference type="ARBA" id="ARBA00004496"/>
    </source>
</evidence>
<reference evidence="8" key="2">
    <citation type="submission" date="2024-06" db="EMBL/GenBank/DDBJ databases">
        <title>Caproicibacterium argilliputei sp. nov, a novel caproic acid producing anaerobic bacterium isolated from pit mud.</title>
        <authorList>
            <person name="Zeng C."/>
        </authorList>
    </citation>
    <scope>NUCLEOTIDE SEQUENCE [LARGE SCALE GENOMIC DNA]</scope>
    <source>
        <strain evidence="8">ZCY20-5</strain>
    </source>
</reference>
<evidence type="ECO:0000313" key="8">
    <source>
        <dbReference type="Proteomes" id="UP001300604"/>
    </source>
</evidence>
<dbReference type="Pfam" id="PF02272">
    <property type="entry name" value="DHHA1"/>
    <property type="match status" value="1"/>
</dbReference>
<accession>A0AA97DCE6</accession>
<keyword evidence="4" id="KW-0862">Zinc</keyword>
<keyword evidence="7" id="KW-0436">Ligase</keyword>
<dbReference type="AlphaFoldDB" id="A0AA97DCE6"/>
<dbReference type="Pfam" id="PF01411">
    <property type="entry name" value="tRNA-synt_2c"/>
    <property type="match status" value="1"/>
</dbReference>
<keyword evidence="8" id="KW-1185">Reference proteome</keyword>
<dbReference type="InterPro" id="IPR012947">
    <property type="entry name" value="tRNA_SAD"/>
</dbReference>
<gene>
    <name evidence="7" type="ORF">PXC00_05210</name>
</gene>
<keyword evidence="5" id="KW-0175">Coiled coil</keyword>
<dbReference type="EMBL" id="CP135996">
    <property type="protein sequence ID" value="WOC33269.1"/>
    <property type="molecule type" value="Genomic_DNA"/>
</dbReference>
<dbReference type="InterPro" id="IPR009000">
    <property type="entry name" value="Transl_B-barrel_sf"/>
</dbReference>
<feature type="coiled-coil region" evidence="5">
    <location>
        <begin position="259"/>
        <end position="286"/>
    </location>
</feature>
<organism evidence="7 8">
    <name type="scientific">Caproicibacterium argilliputei</name>
    <dbReference type="NCBI Taxonomy" id="3030016"/>
    <lineage>
        <taxon>Bacteria</taxon>
        <taxon>Bacillati</taxon>
        <taxon>Bacillota</taxon>
        <taxon>Clostridia</taxon>
        <taxon>Eubacteriales</taxon>
        <taxon>Oscillospiraceae</taxon>
        <taxon>Caproicibacterium</taxon>
    </lineage>
</organism>
<dbReference type="PANTHER" id="PTHR43462:SF1">
    <property type="entry name" value="ALANYL-TRNA EDITING PROTEIN AARSD1"/>
    <property type="match status" value="1"/>
</dbReference>
<evidence type="ECO:0000313" key="7">
    <source>
        <dbReference type="EMBL" id="WOC33269.1"/>
    </source>
</evidence>
<dbReference type="GO" id="GO:0046872">
    <property type="term" value="F:metal ion binding"/>
    <property type="evidence" value="ECO:0007669"/>
    <property type="project" value="UniProtKB-KW"/>
</dbReference>
<reference evidence="8" key="3">
    <citation type="submission" date="2024-06" db="EMBL/GenBank/DDBJ databases">
        <authorList>
            <person name="Zeng C."/>
        </authorList>
    </citation>
    <scope>NUCLEOTIDE SEQUENCE [LARGE SCALE GENOMIC DNA]</scope>
    <source>
        <strain evidence="8">ZCY20-5</strain>
    </source>
</reference>
<dbReference type="GO" id="GO:0005524">
    <property type="term" value="F:ATP binding"/>
    <property type="evidence" value="ECO:0007669"/>
    <property type="project" value="InterPro"/>
</dbReference>
<dbReference type="GO" id="GO:0006419">
    <property type="term" value="P:alanyl-tRNA aminoacylation"/>
    <property type="evidence" value="ECO:0007669"/>
    <property type="project" value="InterPro"/>
</dbReference>
<dbReference type="Gene3D" id="2.40.30.130">
    <property type="match status" value="1"/>
</dbReference>
<dbReference type="GO" id="GO:0002161">
    <property type="term" value="F:aminoacyl-tRNA deacylase activity"/>
    <property type="evidence" value="ECO:0007669"/>
    <property type="project" value="UniProtKB-ARBA"/>
</dbReference>
<dbReference type="SUPFAM" id="SSF55186">
    <property type="entry name" value="ThrRS/AlaRS common domain"/>
    <property type="match status" value="1"/>
</dbReference>
<evidence type="ECO:0000256" key="4">
    <source>
        <dbReference type="ARBA" id="ARBA00022833"/>
    </source>
</evidence>
<name>A0AA97DCE6_9FIRM</name>
<dbReference type="InterPro" id="IPR051335">
    <property type="entry name" value="Alanyl-tRNA_Editing_Enzymes"/>
</dbReference>
<feature type="domain" description="Alanyl-transfer RNA synthetases family profile" evidence="6">
    <location>
        <begin position="1"/>
        <end position="221"/>
    </location>
</feature>
<dbReference type="GO" id="GO:0005737">
    <property type="term" value="C:cytoplasm"/>
    <property type="evidence" value="ECO:0007669"/>
    <property type="project" value="UniProtKB-SubCell"/>
</dbReference>
<protein>
    <submittedName>
        <fullName evidence="7">Alanine--tRNA ligase-related protein</fullName>
    </submittedName>
</protein>
<dbReference type="PANTHER" id="PTHR43462">
    <property type="entry name" value="ALANYL-TRNA EDITING PROTEIN"/>
    <property type="match status" value="1"/>
</dbReference>
<sequence>METQKLYEENAYLHTFRAQVLSCRQEKETWKVVLDRTAFYPEGGGQPGDRGVLNRVNVLDTHEKDGVVVHTTDAPLAVGSRVTGGIDWPLRRSRMQEHTGEHILSGVLHRFFGVSNVGFHMGSACVTLDLDKPLDAHQIALGERLANEAVYRNLPVVVTYPTAEQLQKLDYRSKKELTGRVRIVTVPGYDVCACCGTHVARTGEIGLVKVLGFTHYKGGVRISILCGSRALQDYGARLQAVTEISGLLSAKPEGVADAVKHLQQEKENLQQKLTAVQNELLKQKAAHLQPAANGLLWTFEEGLTPDALRRYGTLLAEKCPRVAAVFSGQDGRYQYAIVGAPGTDVRPLGKALNAALHGRGGGKPAFVQGSVQAAQREIEDWFAKQEVEK</sequence>
<dbReference type="InterPro" id="IPR018164">
    <property type="entry name" value="Ala-tRNA-synth_IIc_N"/>
</dbReference>
<comment type="cofactor">
    <cofactor evidence="1">
        <name>Zn(2+)</name>
        <dbReference type="ChEBI" id="CHEBI:29105"/>
    </cofactor>
</comment>
<dbReference type="GO" id="GO:0003676">
    <property type="term" value="F:nucleic acid binding"/>
    <property type="evidence" value="ECO:0007669"/>
    <property type="project" value="InterPro"/>
</dbReference>
<dbReference type="Pfam" id="PF07973">
    <property type="entry name" value="tRNA_SAD"/>
    <property type="match status" value="1"/>
</dbReference>
<dbReference type="KEGG" id="carl:PXC00_05210"/>
<dbReference type="InterPro" id="IPR018163">
    <property type="entry name" value="Thr/Ala-tRNA-synth_IIc_edit"/>
</dbReference>
<comment type="subcellular location">
    <subcellularLocation>
        <location evidence="2">Cytoplasm</location>
    </subcellularLocation>
</comment>
<reference evidence="7 8" key="1">
    <citation type="submission" date="2024-06" db="EMBL/GenBank/DDBJ databases">
        <title>Caproicibacterium argilliputei sp. nov, a novel caproic acid producing anaerobic bacterium isolated from pit mud.</title>
        <authorList>
            <person name="Xia S."/>
        </authorList>
    </citation>
    <scope>NUCLEOTIDE SEQUENCE [LARGE SCALE GENOMIC DNA]</scope>
    <source>
        <strain evidence="7 8">ZCY20-5</strain>
    </source>
</reference>
<dbReference type="Gene3D" id="3.30.980.10">
    <property type="entry name" value="Threonyl-trna Synthetase, Chain A, domain 2"/>
    <property type="match status" value="1"/>
</dbReference>
<dbReference type="InterPro" id="IPR003156">
    <property type="entry name" value="DHHA1_dom"/>
</dbReference>